<reference evidence="3" key="1">
    <citation type="journal article" date="2019" name="Int. J. Syst. Evol. Microbiol.">
        <title>The Global Catalogue of Microorganisms (GCM) 10K type strain sequencing project: providing services to taxonomists for standard genome sequencing and annotation.</title>
        <authorList>
            <consortium name="The Broad Institute Genomics Platform"/>
            <consortium name="The Broad Institute Genome Sequencing Center for Infectious Disease"/>
            <person name="Wu L."/>
            <person name="Ma J."/>
        </authorList>
    </citation>
    <scope>NUCLEOTIDE SEQUENCE [LARGE SCALE GENOMIC DNA]</scope>
    <source>
        <strain evidence="3">KCTC 42217</strain>
    </source>
</reference>
<protein>
    <submittedName>
        <fullName evidence="2">GreA/GreB family elongation factor</fullName>
    </submittedName>
</protein>
<feature type="domain" description="Transcription elongation factor GreA/GreB C-terminal" evidence="1">
    <location>
        <begin position="49"/>
        <end position="123"/>
    </location>
</feature>
<dbReference type="InterPro" id="IPR036953">
    <property type="entry name" value="GreA/GreB_C_sf"/>
</dbReference>
<dbReference type="GO" id="GO:0003746">
    <property type="term" value="F:translation elongation factor activity"/>
    <property type="evidence" value="ECO:0007669"/>
    <property type="project" value="UniProtKB-KW"/>
</dbReference>
<keyword evidence="2" id="KW-0648">Protein biosynthesis</keyword>
<dbReference type="Gene3D" id="3.10.50.30">
    <property type="entry name" value="Transcription elongation factor, GreA/GreB, C-terminal domain"/>
    <property type="match status" value="1"/>
</dbReference>
<sequence length="130" mass="14823">MKIEKLMLIQRELDFLTKHLKASNLSDYNKQRLLLELETATVVKEDELPADAVSIDSEVEIREVEGGQKYTFQIVVPSEANSQQKKISVFAPIAIAILGYRVGSKVQWEMPNGMKTFEILKVRQNLKSMI</sequence>
<keyword evidence="3" id="KW-1185">Reference proteome</keyword>
<gene>
    <name evidence="2" type="ORF">ACFSJU_12910</name>
</gene>
<dbReference type="InterPro" id="IPR001437">
    <property type="entry name" value="Tscrpt_elong_fac_GreA/B_C"/>
</dbReference>
<evidence type="ECO:0000313" key="2">
    <source>
        <dbReference type="EMBL" id="MFD2163299.1"/>
    </source>
</evidence>
<dbReference type="Proteomes" id="UP001597387">
    <property type="component" value="Unassembled WGS sequence"/>
</dbReference>
<dbReference type="InterPro" id="IPR023459">
    <property type="entry name" value="Tscrpt_elong_fac_GreA/B_fam"/>
</dbReference>
<evidence type="ECO:0000259" key="1">
    <source>
        <dbReference type="Pfam" id="PF01272"/>
    </source>
</evidence>
<evidence type="ECO:0000313" key="3">
    <source>
        <dbReference type="Proteomes" id="UP001597387"/>
    </source>
</evidence>
<dbReference type="Pfam" id="PF01272">
    <property type="entry name" value="GreA_GreB"/>
    <property type="match status" value="1"/>
</dbReference>
<comment type="caution">
    <text evidence="2">The sequence shown here is derived from an EMBL/GenBank/DDBJ whole genome shotgun (WGS) entry which is preliminary data.</text>
</comment>
<keyword evidence="2" id="KW-0251">Elongation factor</keyword>
<dbReference type="PANTHER" id="PTHR30437:SF5">
    <property type="entry name" value="REGULATOR OF NUCLEOSIDE DIPHOSPHATE KINASE"/>
    <property type="match status" value="1"/>
</dbReference>
<dbReference type="RefSeq" id="WP_255901115.1">
    <property type="nucleotide sequence ID" value="NZ_JAFMZO010000002.1"/>
</dbReference>
<dbReference type="SUPFAM" id="SSF54534">
    <property type="entry name" value="FKBP-like"/>
    <property type="match status" value="1"/>
</dbReference>
<accession>A0ABW4ZNX8</accession>
<name>A0ABW4ZNX8_9SPHI</name>
<proteinExistence type="predicted"/>
<dbReference type="EMBL" id="JBHUHZ010000002">
    <property type="protein sequence ID" value="MFD2163299.1"/>
    <property type="molecule type" value="Genomic_DNA"/>
</dbReference>
<dbReference type="PANTHER" id="PTHR30437">
    <property type="entry name" value="TRANSCRIPTION ELONGATION FACTOR GREA"/>
    <property type="match status" value="1"/>
</dbReference>
<organism evidence="2 3">
    <name type="scientific">Paradesertivirga mongoliensis</name>
    <dbReference type="NCBI Taxonomy" id="2100740"/>
    <lineage>
        <taxon>Bacteria</taxon>
        <taxon>Pseudomonadati</taxon>
        <taxon>Bacteroidota</taxon>
        <taxon>Sphingobacteriia</taxon>
        <taxon>Sphingobacteriales</taxon>
        <taxon>Sphingobacteriaceae</taxon>
        <taxon>Paradesertivirga</taxon>
    </lineage>
</organism>